<dbReference type="EMBL" id="VNHK01000006">
    <property type="protein sequence ID" value="TYO91975.1"/>
    <property type="molecule type" value="Genomic_DNA"/>
</dbReference>
<comment type="caution">
    <text evidence="1">The sequence shown here is derived from an EMBL/GenBank/DDBJ whole genome shotgun (WGS) entry which is preliminary data.</text>
</comment>
<evidence type="ECO:0000313" key="2">
    <source>
        <dbReference type="Proteomes" id="UP000324513"/>
    </source>
</evidence>
<name>A0ABY3NG60_ELIMR</name>
<keyword evidence="2" id="KW-1185">Reference proteome</keyword>
<dbReference type="Proteomes" id="UP000324513">
    <property type="component" value="Unassembled WGS sequence"/>
</dbReference>
<proteinExistence type="predicted"/>
<reference evidence="1 2" key="1">
    <citation type="submission" date="2019-07" db="EMBL/GenBank/DDBJ databases">
        <title>Genomic Encyclopedia of Archaeal and Bacterial Type Strains, Phase II (KMG-II): from individual species to whole genera.</title>
        <authorList>
            <person name="Goeker M."/>
        </authorList>
    </citation>
    <scope>NUCLEOTIDE SEQUENCE [LARGE SCALE GENOMIC DNA]</scope>
    <source>
        <strain evidence="1 2">DSM 14571</strain>
    </source>
</reference>
<gene>
    <name evidence="1" type="ORF">LX74_02226</name>
</gene>
<sequence>MKKFFKTIVFQIGVDVLGFPVFHKHEIENRSLVSDSVYFKAYSKK</sequence>
<evidence type="ECO:0000313" key="1">
    <source>
        <dbReference type="EMBL" id="TYO91975.1"/>
    </source>
</evidence>
<accession>A0ABY3NG60</accession>
<organism evidence="1 2">
    <name type="scientific">Elizabethkingia miricola</name>
    <name type="common">Chryseobacterium miricola</name>
    <dbReference type="NCBI Taxonomy" id="172045"/>
    <lineage>
        <taxon>Bacteria</taxon>
        <taxon>Pseudomonadati</taxon>
        <taxon>Bacteroidota</taxon>
        <taxon>Flavobacteriia</taxon>
        <taxon>Flavobacteriales</taxon>
        <taxon>Weeksellaceae</taxon>
        <taxon>Elizabethkingia</taxon>
    </lineage>
</organism>
<protein>
    <submittedName>
        <fullName evidence="1">Uncharacterized protein</fullName>
    </submittedName>
</protein>
<dbReference type="RefSeq" id="WP_155759305.1">
    <property type="nucleotide sequence ID" value="NZ_FLSS01000012.1"/>
</dbReference>